<name>A0A7J0H364_9ERIC</name>
<sequence>MLGNGFGVSFGSKRVKDSTSPSVPDLPSTCSLEADTCPVVAVGPVESADYLVGEPELSKSSEKTGVNDTLLLGDYLTGSTSNGGAHGCYGVGDWTFPKCQEHMAKASTKHNKRRAFQEVCQNFRPVMHYFFLERFLHPADWFDKRLTYTWSVATSSIVGYIVGLGDQHSTNMLIDQASAEVQIDLGVAFEQGLMLKTPERVFFHDPLYKWALSPLKALQRQKETDADLETSLEDSKEEYEMNKDAARALMHVKQKLDGYEEGEMRSMHGQVMFEYQYLMHQPDCQVYISWLLPPFV</sequence>
<dbReference type="Gene3D" id="1.10.1070.11">
    <property type="entry name" value="Phosphatidylinositol 3-/4-kinase, catalytic domain"/>
    <property type="match status" value="1"/>
</dbReference>
<gene>
    <name evidence="2" type="ORF">Acr_26g0007280</name>
</gene>
<dbReference type="SMART" id="SM00146">
    <property type="entry name" value="PI3Kc"/>
    <property type="match status" value="1"/>
</dbReference>
<dbReference type="EMBL" id="BJWL01000026">
    <property type="protein sequence ID" value="GFZ17458.1"/>
    <property type="molecule type" value="Genomic_DNA"/>
</dbReference>
<evidence type="ECO:0000313" key="2">
    <source>
        <dbReference type="EMBL" id="GFZ17458.1"/>
    </source>
</evidence>
<feature type="domain" description="PI3K/PI4K catalytic" evidence="1">
    <location>
        <begin position="1"/>
        <end position="296"/>
    </location>
</feature>
<dbReference type="PANTHER" id="PTHR37079">
    <property type="entry name" value="SERINE/THREONINE-PROTEIN KINASE ATM"/>
    <property type="match status" value="1"/>
</dbReference>
<protein>
    <submittedName>
        <fullName evidence="2">Serine/threonine-kinase ATM-like protein</fullName>
    </submittedName>
</protein>
<organism evidence="2 3">
    <name type="scientific">Actinidia rufa</name>
    <dbReference type="NCBI Taxonomy" id="165716"/>
    <lineage>
        <taxon>Eukaryota</taxon>
        <taxon>Viridiplantae</taxon>
        <taxon>Streptophyta</taxon>
        <taxon>Embryophyta</taxon>
        <taxon>Tracheophyta</taxon>
        <taxon>Spermatophyta</taxon>
        <taxon>Magnoliopsida</taxon>
        <taxon>eudicotyledons</taxon>
        <taxon>Gunneridae</taxon>
        <taxon>Pentapetalae</taxon>
        <taxon>asterids</taxon>
        <taxon>Ericales</taxon>
        <taxon>Actinidiaceae</taxon>
        <taxon>Actinidia</taxon>
    </lineage>
</organism>
<comment type="caution">
    <text evidence="2">The sequence shown here is derived from an EMBL/GenBank/DDBJ whole genome shotgun (WGS) entry which is preliminary data.</text>
</comment>
<dbReference type="PROSITE" id="PS50290">
    <property type="entry name" value="PI3_4_KINASE_3"/>
    <property type="match status" value="1"/>
</dbReference>
<evidence type="ECO:0000313" key="3">
    <source>
        <dbReference type="Proteomes" id="UP000585474"/>
    </source>
</evidence>
<dbReference type="InterPro" id="IPR011009">
    <property type="entry name" value="Kinase-like_dom_sf"/>
</dbReference>
<dbReference type="Pfam" id="PF00454">
    <property type="entry name" value="PI3_PI4_kinase"/>
    <property type="match status" value="1"/>
</dbReference>
<dbReference type="Proteomes" id="UP000585474">
    <property type="component" value="Unassembled WGS sequence"/>
</dbReference>
<dbReference type="SUPFAM" id="SSF56112">
    <property type="entry name" value="Protein kinase-like (PK-like)"/>
    <property type="match status" value="1"/>
</dbReference>
<dbReference type="AlphaFoldDB" id="A0A7J0H364"/>
<dbReference type="OrthoDB" id="381190at2759"/>
<dbReference type="InterPro" id="IPR038980">
    <property type="entry name" value="ATM_plant"/>
</dbReference>
<keyword evidence="2" id="KW-0808">Transferase</keyword>
<dbReference type="PANTHER" id="PTHR37079:SF4">
    <property type="entry name" value="SERINE_THREONINE-PROTEIN KINASE ATM"/>
    <property type="match status" value="1"/>
</dbReference>
<evidence type="ECO:0000259" key="1">
    <source>
        <dbReference type="PROSITE" id="PS50290"/>
    </source>
</evidence>
<dbReference type="GO" id="GO:0004674">
    <property type="term" value="F:protein serine/threonine kinase activity"/>
    <property type="evidence" value="ECO:0007669"/>
    <property type="project" value="InterPro"/>
</dbReference>
<reference evidence="2 3" key="1">
    <citation type="submission" date="2019-07" db="EMBL/GenBank/DDBJ databases">
        <title>De Novo Assembly of kiwifruit Actinidia rufa.</title>
        <authorList>
            <person name="Sugita-Konishi S."/>
            <person name="Sato K."/>
            <person name="Mori E."/>
            <person name="Abe Y."/>
            <person name="Kisaki G."/>
            <person name="Hamano K."/>
            <person name="Suezawa K."/>
            <person name="Otani M."/>
            <person name="Fukuda T."/>
            <person name="Manabe T."/>
            <person name="Gomi K."/>
            <person name="Tabuchi M."/>
            <person name="Akimitsu K."/>
            <person name="Kataoka I."/>
        </authorList>
    </citation>
    <scope>NUCLEOTIDE SEQUENCE [LARGE SCALE GENOMIC DNA]</scope>
    <source>
        <strain evidence="3">cv. Fuchu</strain>
    </source>
</reference>
<dbReference type="GO" id="GO:0006974">
    <property type="term" value="P:DNA damage response"/>
    <property type="evidence" value="ECO:0007669"/>
    <property type="project" value="InterPro"/>
</dbReference>
<proteinExistence type="predicted"/>
<keyword evidence="3" id="KW-1185">Reference proteome</keyword>
<accession>A0A7J0H364</accession>
<dbReference type="InterPro" id="IPR000403">
    <property type="entry name" value="PI3/4_kinase_cat_dom"/>
</dbReference>
<keyword evidence="2" id="KW-0418">Kinase</keyword>
<dbReference type="InterPro" id="IPR036940">
    <property type="entry name" value="PI3/4_kinase_cat_sf"/>
</dbReference>